<name>A0A927MB22_9ACTN</name>
<dbReference type="RefSeq" id="WP_192770393.1">
    <property type="nucleotide sequence ID" value="NZ_JADBEB010000001.1"/>
</dbReference>
<accession>A0A927MB22</accession>
<dbReference type="Proteomes" id="UP000649753">
    <property type="component" value="Unassembled WGS sequence"/>
</dbReference>
<gene>
    <name evidence="2" type="ORF">H4W31_006925</name>
</gene>
<organism evidence="2 3">
    <name type="scientific">Plantactinospora soyae</name>
    <dbReference type="NCBI Taxonomy" id="1544732"/>
    <lineage>
        <taxon>Bacteria</taxon>
        <taxon>Bacillati</taxon>
        <taxon>Actinomycetota</taxon>
        <taxon>Actinomycetes</taxon>
        <taxon>Micromonosporales</taxon>
        <taxon>Micromonosporaceae</taxon>
        <taxon>Plantactinospora</taxon>
    </lineage>
</organism>
<feature type="region of interest" description="Disordered" evidence="1">
    <location>
        <begin position="1"/>
        <end position="36"/>
    </location>
</feature>
<evidence type="ECO:0000313" key="3">
    <source>
        <dbReference type="Proteomes" id="UP000649753"/>
    </source>
</evidence>
<evidence type="ECO:0000256" key="1">
    <source>
        <dbReference type="SAM" id="MobiDB-lite"/>
    </source>
</evidence>
<proteinExistence type="predicted"/>
<reference evidence="2" key="1">
    <citation type="submission" date="2020-10" db="EMBL/GenBank/DDBJ databases">
        <title>Sequencing the genomes of 1000 actinobacteria strains.</title>
        <authorList>
            <person name="Klenk H.-P."/>
        </authorList>
    </citation>
    <scope>NUCLEOTIDE SEQUENCE</scope>
    <source>
        <strain evidence="2">DSM 46832</strain>
    </source>
</reference>
<feature type="compositionally biased region" description="Low complexity" evidence="1">
    <location>
        <begin position="1"/>
        <end position="12"/>
    </location>
</feature>
<evidence type="ECO:0000313" key="2">
    <source>
        <dbReference type="EMBL" id="MBE1491287.1"/>
    </source>
</evidence>
<dbReference type="AlphaFoldDB" id="A0A927MB22"/>
<protein>
    <submittedName>
        <fullName evidence="2">Uncharacterized protein</fullName>
    </submittedName>
</protein>
<sequence>MARRGPPVDGAPGPVPRIRLPFRPVLPAGRTDPDPTFAQCARYAEHRSAEPFDPGDTGQIETVDGYAPGRTAKPARLRTPPRHQPTTPKRRPLSTSATT</sequence>
<dbReference type="EMBL" id="JADBEB010000001">
    <property type="protein sequence ID" value="MBE1491287.1"/>
    <property type="molecule type" value="Genomic_DNA"/>
</dbReference>
<keyword evidence="3" id="KW-1185">Reference proteome</keyword>
<comment type="caution">
    <text evidence="2">The sequence shown here is derived from an EMBL/GenBank/DDBJ whole genome shotgun (WGS) entry which is preliminary data.</text>
</comment>
<feature type="region of interest" description="Disordered" evidence="1">
    <location>
        <begin position="48"/>
        <end position="99"/>
    </location>
</feature>